<dbReference type="WBParaSite" id="SSLN_0001645101-mRNA-1">
    <property type="protein sequence ID" value="SSLN_0001645101-mRNA-1"/>
    <property type="gene ID" value="SSLN_0001645101"/>
</dbReference>
<dbReference type="OrthoDB" id="786357at2759"/>
<reference evidence="2 3" key="2">
    <citation type="submission" date="2018-11" db="EMBL/GenBank/DDBJ databases">
        <authorList>
            <consortium name="Pathogen Informatics"/>
        </authorList>
    </citation>
    <scope>NUCLEOTIDE SEQUENCE [LARGE SCALE GENOMIC DNA]</scope>
    <source>
        <strain evidence="2 3">NST_G2</strain>
    </source>
</reference>
<sequence length="368" mass="41886">MWCQGQVPQDFEDATIIHLYKRKANRKLRHNHRGISLHNVTGEIFTRILLNRLTGHLEKELLPESQCGFRRHHGTTDMIFAIHQLQEKCQEIRSNLYTTFGDLRKAFGTVKSRRTVEMHAEIRLSWAVHAHGKPLAWLNRDGLWKCMQKFGFPEQFTHMVRQLQDGMRCLPLTTRRYPKTFAVTKGVKQGCLLAPTLLSLMFSAMLMDFYRDKQPGICIAYTTDGHLLNSRRMQASTQEVGAGYFFLRGRQKAELRDARVTFDRQNDIAGSLPRLPQGISDHLSNLRLPVQGNKFATIISAYAPQMMSSDAAKYKFCEELHALLATVPKADKLIVLGDFTARVGTEHATWRGVLGPHGLAGFTDNVLL</sequence>
<dbReference type="InterPro" id="IPR000477">
    <property type="entry name" value="RT_dom"/>
</dbReference>
<reference evidence="4" key="1">
    <citation type="submission" date="2016-06" db="UniProtKB">
        <authorList>
            <consortium name="WormBaseParasite"/>
        </authorList>
    </citation>
    <scope>IDENTIFICATION</scope>
</reference>
<protein>
    <submittedName>
        <fullName evidence="4">Reverse transcriptase domain-containing protein</fullName>
    </submittedName>
</protein>
<gene>
    <name evidence="2" type="ORF">SSLN_LOCUS15848</name>
</gene>
<keyword evidence="3" id="KW-1185">Reference proteome</keyword>
<accession>A0A183THA0</accession>
<name>A0A183THA0_SCHSO</name>
<evidence type="ECO:0000313" key="3">
    <source>
        <dbReference type="Proteomes" id="UP000275846"/>
    </source>
</evidence>
<dbReference type="PANTHER" id="PTHR47027:SF26">
    <property type="entry name" value="REVERSE TRANSCRIPTASE DOMAIN-CONTAINING PROTEIN"/>
    <property type="match status" value="1"/>
</dbReference>
<evidence type="ECO:0000259" key="1">
    <source>
        <dbReference type="Pfam" id="PF00078"/>
    </source>
</evidence>
<dbReference type="STRING" id="70667.A0A183THA0"/>
<dbReference type="Proteomes" id="UP000275846">
    <property type="component" value="Unassembled WGS sequence"/>
</dbReference>
<dbReference type="AlphaFoldDB" id="A0A183THA0"/>
<dbReference type="Pfam" id="PF00078">
    <property type="entry name" value="RVT_1"/>
    <property type="match status" value="1"/>
</dbReference>
<feature type="domain" description="Reverse transcriptase" evidence="1">
    <location>
        <begin position="25"/>
        <end position="115"/>
    </location>
</feature>
<evidence type="ECO:0000313" key="2">
    <source>
        <dbReference type="EMBL" id="VDM02234.1"/>
    </source>
</evidence>
<dbReference type="EMBL" id="UYSU01040360">
    <property type="protein sequence ID" value="VDM02234.1"/>
    <property type="molecule type" value="Genomic_DNA"/>
</dbReference>
<evidence type="ECO:0000313" key="4">
    <source>
        <dbReference type="WBParaSite" id="SSLN_0001645101-mRNA-1"/>
    </source>
</evidence>
<proteinExistence type="predicted"/>
<organism evidence="4">
    <name type="scientific">Schistocephalus solidus</name>
    <name type="common">Tapeworm</name>
    <dbReference type="NCBI Taxonomy" id="70667"/>
    <lineage>
        <taxon>Eukaryota</taxon>
        <taxon>Metazoa</taxon>
        <taxon>Spiralia</taxon>
        <taxon>Lophotrochozoa</taxon>
        <taxon>Platyhelminthes</taxon>
        <taxon>Cestoda</taxon>
        <taxon>Eucestoda</taxon>
        <taxon>Diphyllobothriidea</taxon>
        <taxon>Diphyllobothriidae</taxon>
        <taxon>Schistocephalus</taxon>
    </lineage>
</organism>
<dbReference type="PANTHER" id="PTHR47027">
    <property type="entry name" value="REVERSE TRANSCRIPTASE DOMAIN-CONTAINING PROTEIN"/>
    <property type="match status" value="1"/>
</dbReference>